<dbReference type="OrthoDB" id="5199543at2759"/>
<dbReference type="EMBL" id="JAIWOZ010000002">
    <property type="protein sequence ID" value="KAH6608374.1"/>
    <property type="molecule type" value="Genomic_DNA"/>
</dbReference>
<dbReference type="GO" id="GO:0031390">
    <property type="term" value="C:Ctf18 RFC-like complex"/>
    <property type="evidence" value="ECO:0007669"/>
    <property type="project" value="InterPro"/>
</dbReference>
<dbReference type="GO" id="GO:0007064">
    <property type="term" value="P:mitotic sister chromatid cohesion"/>
    <property type="evidence" value="ECO:0007669"/>
    <property type="project" value="InterPro"/>
</dbReference>
<organism evidence="1 2">
    <name type="scientific">Trichoderma cornu-damae</name>
    <dbReference type="NCBI Taxonomy" id="654480"/>
    <lineage>
        <taxon>Eukaryota</taxon>
        <taxon>Fungi</taxon>
        <taxon>Dikarya</taxon>
        <taxon>Ascomycota</taxon>
        <taxon>Pezizomycotina</taxon>
        <taxon>Sordariomycetes</taxon>
        <taxon>Hypocreomycetidae</taxon>
        <taxon>Hypocreales</taxon>
        <taxon>Hypocreaceae</taxon>
        <taxon>Trichoderma</taxon>
    </lineage>
</organism>
<evidence type="ECO:0000313" key="1">
    <source>
        <dbReference type="EMBL" id="KAH6608374.1"/>
    </source>
</evidence>
<evidence type="ECO:0008006" key="3">
    <source>
        <dbReference type="Google" id="ProtNLM"/>
    </source>
</evidence>
<dbReference type="Proteomes" id="UP000827724">
    <property type="component" value="Unassembled WGS sequence"/>
</dbReference>
<dbReference type="AlphaFoldDB" id="A0A9P8TX59"/>
<proteinExistence type="predicted"/>
<sequence>MSSSSQATLQIPLRHKPDDIGYRLIELPPEVESLLESDNPPVLTLESSDASALLKTPDRTYALRQKNTSNSVILLSPLASSTSSQQGVAAISTIRETVELELVVPQHAVVSSGQLKNTGSRGKWHEMFGKGR</sequence>
<protein>
    <recommendedName>
        <fullName evidence="3">Sister chromatid cohesion protein DCC1</fullName>
    </recommendedName>
</protein>
<name>A0A9P8TX59_9HYPO</name>
<reference evidence="1" key="1">
    <citation type="submission" date="2021-08" db="EMBL/GenBank/DDBJ databases">
        <title>Chromosome-Level Trichoderma cornu-damae using Hi-C Data.</title>
        <authorList>
            <person name="Kim C.S."/>
        </authorList>
    </citation>
    <scope>NUCLEOTIDE SEQUENCE</scope>
    <source>
        <strain evidence="1">KA19-0412C</strain>
    </source>
</reference>
<dbReference type="Pfam" id="PF09724">
    <property type="entry name" value="Dcc1"/>
    <property type="match status" value="1"/>
</dbReference>
<gene>
    <name evidence="1" type="ORF">Trco_001720</name>
</gene>
<accession>A0A9P8TX59</accession>
<evidence type="ECO:0000313" key="2">
    <source>
        <dbReference type="Proteomes" id="UP000827724"/>
    </source>
</evidence>
<comment type="caution">
    <text evidence="1">The sequence shown here is derived from an EMBL/GenBank/DDBJ whole genome shotgun (WGS) entry which is preliminary data.</text>
</comment>
<dbReference type="InterPro" id="IPR019128">
    <property type="entry name" value="Dcc1"/>
</dbReference>
<keyword evidence="2" id="KW-1185">Reference proteome</keyword>